<reference evidence="1 2" key="1">
    <citation type="submission" date="2014-06" db="EMBL/GenBank/DDBJ databases">
        <title>The genome of the endonuclear symbiont Nucleicultrix amoebiphila.</title>
        <authorList>
            <person name="Schulz F."/>
            <person name="Horn M."/>
        </authorList>
    </citation>
    <scope>NUCLEOTIDE SEQUENCE [LARGE SCALE GENOMIC DNA]</scope>
    <source>
        <strain evidence="1 2">FS5</strain>
    </source>
</reference>
<keyword evidence="2" id="KW-1185">Reference proteome</keyword>
<protein>
    <recommendedName>
        <fullName evidence="3">Lipoprotein</fullName>
    </recommendedName>
</protein>
<name>A0A1W6N368_9PROT</name>
<proteinExistence type="predicted"/>
<evidence type="ECO:0000313" key="1">
    <source>
        <dbReference type="EMBL" id="ARN84320.1"/>
    </source>
</evidence>
<evidence type="ECO:0000313" key="2">
    <source>
        <dbReference type="Proteomes" id="UP000237351"/>
    </source>
</evidence>
<accession>A0A1W6N368</accession>
<dbReference type="EMBL" id="CP008743">
    <property type="protein sequence ID" value="ARN84320.1"/>
    <property type="molecule type" value="Genomic_DNA"/>
</dbReference>
<dbReference type="Proteomes" id="UP000237351">
    <property type="component" value="Chromosome"/>
</dbReference>
<dbReference type="AlphaFoldDB" id="A0A1W6N368"/>
<sequence length="77" mass="8769">MTHFARSTLLISCLLIAGCSSSYNDYPSLRSVPERPNPETYPSDTWVEDEIERMNKDHLHAMEEHKRLSDSLTSNGS</sequence>
<dbReference type="KEGG" id="naf:GQ61_02070"/>
<organism evidence="1 2">
    <name type="scientific">Candidatus Nucleicultrix amoebiphila FS5</name>
    <dbReference type="NCBI Taxonomy" id="1414854"/>
    <lineage>
        <taxon>Bacteria</taxon>
        <taxon>Pseudomonadati</taxon>
        <taxon>Pseudomonadota</taxon>
        <taxon>Alphaproteobacteria</taxon>
        <taxon>Holosporales</taxon>
        <taxon>Candidatus Nucleicultricaceae</taxon>
        <taxon>Candidatus Nucleicultrix</taxon>
    </lineage>
</organism>
<evidence type="ECO:0008006" key="3">
    <source>
        <dbReference type="Google" id="ProtNLM"/>
    </source>
</evidence>
<dbReference type="PROSITE" id="PS51257">
    <property type="entry name" value="PROKAR_LIPOPROTEIN"/>
    <property type="match status" value="1"/>
</dbReference>
<dbReference type="RefSeq" id="WP_085783697.1">
    <property type="nucleotide sequence ID" value="NZ_CP008743.1"/>
</dbReference>
<gene>
    <name evidence="1" type="ORF">GQ61_02070</name>
</gene>